<organism evidence="2 3">
    <name type="scientific">Sphingobacterium zeae</name>
    <dbReference type="NCBI Taxonomy" id="1776859"/>
    <lineage>
        <taxon>Bacteria</taxon>
        <taxon>Pseudomonadati</taxon>
        <taxon>Bacteroidota</taxon>
        <taxon>Sphingobacteriia</taxon>
        <taxon>Sphingobacteriales</taxon>
        <taxon>Sphingobacteriaceae</taxon>
        <taxon>Sphingobacterium</taxon>
    </lineage>
</organism>
<protein>
    <submittedName>
        <fullName evidence="2">Uncharacterized protein</fullName>
    </submittedName>
</protein>
<feature type="signal peptide" evidence="1">
    <location>
        <begin position="1"/>
        <end position="22"/>
    </location>
</feature>
<evidence type="ECO:0000313" key="2">
    <source>
        <dbReference type="EMBL" id="MDQ1149357.1"/>
    </source>
</evidence>
<comment type="caution">
    <text evidence="2">The sequence shown here is derived from an EMBL/GenBank/DDBJ whole genome shotgun (WGS) entry which is preliminary data.</text>
</comment>
<name>A0ABU0U316_9SPHI</name>
<keyword evidence="1" id="KW-0732">Signal</keyword>
<dbReference type="Proteomes" id="UP001244640">
    <property type="component" value="Unassembled WGS sequence"/>
</dbReference>
<feature type="chain" id="PRO_5046078074" evidence="1">
    <location>
        <begin position="23"/>
        <end position="59"/>
    </location>
</feature>
<evidence type="ECO:0000256" key="1">
    <source>
        <dbReference type="SAM" id="SignalP"/>
    </source>
</evidence>
<accession>A0ABU0U316</accession>
<proteinExistence type="predicted"/>
<reference evidence="2 3" key="1">
    <citation type="submission" date="2023-07" db="EMBL/GenBank/DDBJ databases">
        <title>Functional and genomic diversity of the sorghum phyllosphere microbiome.</title>
        <authorList>
            <person name="Shade A."/>
        </authorList>
    </citation>
    <scope>NUCLEOTIDE SEQUENCE [LARGE SCALE GENOMIC DNA]</scope>
    <source>
        <strain evidence="2 3">SORGH_AS_0892</strain>
    </source>
</reference>
<evidence type="ECO:0000313" key="3">
    <source>
        <dbReference type="Proteomes" id="UP001244640"/>
    </source>
</evidence>
<keyword evidence="3" id="KW-1185">Reference proteome</keyword>
<gene>
    <name evidence="2" type="ORF">QE382_001341</name>
</gene>
<dbReference type="EMBL" id="JAUTBA010000001">
    <property type="protein sequence ID" value="MDQ1149357.1"/>
    <property type="molecule type" value="Genomic_DNA"/>
</dbReference>
<dbReference type="RefSeq" id="WP_307185210.1">
    <property type="nucleotide sequence ID" value="NZ_JAUTBA010000001.1"/>
</dbReference>
<sequence length="59" mass="6768">MRKHLLLLRFLITQLLPTFLSAQSASVNLGLKEVMRRYKAIGLSVVVYSYHKSLQYSGK</sequence>